<keyword evidence="3" id="KW-1185">Reference proteome</keyword>
<dbReference type="SUPFAM" id="SSF53335">
    <property type="entry name" value="S-adenosyl-L-methionine-dependent methyltransferases"/>
    <property type="match status" value="1"/>
</dbReference>
<dbReference type="CDD" id="cd02440">
    <property type="entry name" value="AdoMet_MTases"/>
    <property type="match status" value="1"/>
</dbReference>
<dbReference type="Proteomes" id="UP000034883">
    <property type="component" value="Chromosome"/>
</dbReference>
<dbReference type="EMBL" id="CP011125">
    <property type="protein sequence ID" value="AKF06264.1"/>
    <property type="molecule type" value="Genomic_DNA"/>
</dbReference>
<dbReference type="InterPro" id="IPR029063">
    <property type="entry name" value="SAM-dependent_MTases_sf"/>
</dbReference>
<dbReference type="RefSeq" id="WP_053233453.1">
    <property type="nucleotide sequence ID" value="NZ_CP011125.1"/>
</dbReference>
<dbReference type="Pfam" id="PF13649">
    <property type="entry name" value="Methyltransf_25"/>
    <property type="match status" value="1"/>
</dbReference>
<accession>A0A0F6SF37</accession>
<sequence>MKREGPSEHALRHGSESHYVDARLYDHTYARRKHDVRFYVEMAREIGGSVLELGAGSGRVALAIAREGIDVVAVDRMDSMLARFRERLGRQPIAAREHVSIVKGDLLSLRLRRKFRLVIAPFNVFMHLYRREDVEAALATCRAHLMPRDGRLVFDVLMPDFRAFVRDPHRQYRARPIVDPSDGRKWEYGEQFQFDPATQIQMVTSVLRNPDDPGDLRVLPLAHRQFFPAELEALLHYNGFEMVERWGDFQRGPLSVDGESQVIVARLRRGKR</sequence>
<dbReference type="Gene3D" id="3.40.50.150">
    <property type="entry name" value="Vaccinia Virus protein VP39"/>
    <property type="match status" value="1"/>
</dbReference>
<dbReference type="OrthoDB" id="5298787at2"/>
<dbReference type="AlphaFoldDB" id="A0A0F6SF37"/>
<evidence type="ECO:0000313" key="2">
    <source>
        <dbReference type="EMBL" id="AKF06264.1"/>
    </source>
</evidence>
<reference evidence="2 3" key="1">
    <citation type="submission" date="2015-03" db="EMBL/GenBank/DDBJ databases">
        <title>Genome assembly of Sandaracinus amylolyticus DSM 53668.</title>
        <authorList>
            <person name="Sharma G."/>
            <person name="Subramanian S."/>
        </authorList>
    </citation>
    <scope>NUCLEOTIDE SEQUENCE [LARGE SCALE GENOMIC DNA]</scope>
    <source>
        <strain evidence="2 3">DSM 53668</strain>
    </source>
</reference>
<name>A0A0F6SF37_9BACT</name>
<proteinExistence type="predicted"/>
<feature type="domain" description="Methyltransferase" evidence="1">
    <location>
        <begin position="50"/>
        <end position="147"/>
    </location>
</feature>
<dbReference type="STRING" id="927083.DB32_003413"/>
<evidence type="ECO:0000313" key="3">
    <source>
        <dbReference type="Proteomes" id="UP000034883"/>
    </source>
</evidence>
<dbReference type="InterPro" id="IPR041698">
    <property type="entry name" value="Methyltransf_25"/>
</dbReference>
<gene>
    <name evidence="2" type="ORF">DB32_003413</name>
</gene>
<dbReference type="KEGG" id="samy:DB32_003413"/>
<keyword evidence="2" id="KW-0489">Methyltransferase</keyword>
<dbReference type="GO" id="GO:0032259">
    <property type="term" value="P:methylation"/>
    <property type="evidence" value="ECO:0007669"/>
    <property type="project" value="UniProtKB-KW"/>
</dbReference>
<evidence type="ECO:0000259" key="1">
    <source>
        <dbReference type="Pfam" id="PF13649"/>
    </source>
</evidence>
<keyword evidence="2" id="KW-0808">Transferase</keyword>
<protein>
    <submittedName>
        <fullName evidence="2">Methyltransferase</fullName>
    </submittedName>
</protein>
<dbReference type="GO" id="GO:0008168">
    <property type="term" value="F:methyltransferase activity"/>
    <property type="evidence" value="ECO:0007669"/>
    <property type="project" value="UniProtKB-KW"/>
</dbReference>
<organism evidence="2 3">
    <name type="scientific">Sandaracinus amylolyticus</name>
    <dbReference type="NCBI Taxonomy" id="927083"/>
    <lineage>
        <taxon>Bacteria</taxon>
        <taxon>Pseudomonadati</taxon>
        <taxon>Myxococcota</taxon>
        <taxon>Polyangia</taxon>
        <taxon>Polyangiales</taxon>
        <taxon>Sandaracinaceae</taxon>
        <taxon>Sandaracinus</taxon>
    </lineage>
</organism>